<dbReference type="Gene3D" id="3.40.50.300">
    <property type="entry name" value="P-loop containing nucleotide triphosphate hydrolases"/>
    <property type="match status" value="1"/>
</dbReference>
<evidence type="ECO:0000256" key="2">
    <source>
        <dbReference type="ARBA" id="ARBA00022801"/>
    </source>
</evidence>
<feature type="domain" description="Helicase ATP-binding" evidence="5">
    <location>
        <begin position="124"/>
        <end position="276"/>
    </location>
</feature>
<gene>
    <name evidence="7" type="ORF">NEDG_00046</name>
</gene>
<feature type="domain" description="Helicase C-terminal" evidence="6">
    <location>
        <begin position="360"/>
        <end position="525"/>
    </location>
</feature>
<dbReference type="InterPro" id="IPR038718">
    <property type="entry name" value="SNF2-like_sf"/>
</dbReference>
<dbReference type="AlphaFoldDB" id="A0A177EJC1"/>
<dbReference type="GO" id="GO:0016787">
    <property type="term" value="F:hydrolase activity"/>
    <property type="evidence" value="ECO:0007669"/>
    <property type="project" value="UniProtKB-KW"/>
</dbReference>
<dbReference type="InterPro" id="IPR049730">
    <property type="entry name" value="SNF2/RAD54-like_C"/>
</dbReference>
<evidence type="ECO:0000256" key="4">
    <source>
        <dbReference type="SAM" id="MobiDB-lite"/>
    </source>
</evidence>
<evidence type="ECO:0000313" key="8">
    <source>
        <dbReference type="Proteomes" id="UP000185944"/>
    </source>
</evidence>
<dbReference type="PANTHER" id="PTHR45629:SF7">
    <property type="entry name" value="DNA EXCISION REPAIR PROTEIN ERCC-6-RELATED"/>
    <property type="match status" value="1"/>
</dbReference>
<dbReference type="InterPro" id="IPR001650">
    <property type="entry name" value="Helicase_C-like"/>
</dbReference>
<dbReference type="SUPFAM" id="SSF52540">
    <property type="entry name" value="P-loop containing nucleoside triphosphate hydrolases"/>
    <property type="match status" value="2"/>
</dbReference>
<dbReference type="Gene3D" id="3.40.50.10810">
    <property type="entry name" value="Tandem AAA-ATPase domain"/>
    <property type="match status" value="1"/>
</dbReference>
<dbReference type="SMART" id="SM00487">
    <property type="entry name" value="DEXDc"/>
    <property type="match status" value="1"/>
</dbReference>
<dbReference type="Pfam" id="PF00176">
    <property type="entry name" value="SNF2-rel_dom"/>
    <property type="match status" value="1"/>
</dbReference>
<dbReference type="GO" id="GO:0005634">
    <property type="term" value="C:nucleus"/>
    <property type="evidence" value="ECO:0007669"/>
    <property type="project" value="TreeGrafter"/>
</dbReference>
<dbReference type="GO" id="GO:0007131">
    <property type="term" value="P:reciprocal meiotic recombination"/>
    <property type="evidence" value="ECO:0007669"/>
    <property type="project" value="TreeGrafter"/>
</dbReference>
<organism evidence="7 8">
    <name type="scientific">Nematocida displodere</name>
    <dbReference type="NCBI Taxonomy" id="1805483"/>
    <lineage>
        <taxon>Eukaryota</taxon>
        <taxon>Fungi</taxon>
        <taxon>Fungi incertae sedis</taxon>
        <taxon>Microsporidia</taxon>
        <taxon>Nematocida</taxon>
    </lineage>
</organism>
<dbReference type="SMART" id="SM00490">
    <property type="entry name" value="HELICc"/>
    <property type="match status" value="1"/>
</dbReference>
<keyword evidence="2" id="KW-0378">Hydrolase</keyword>
<dbReference type="Proteomes" id="UP000185944">
    <property type="component" value="Unassembled WGS sequence"/>
</dbReference>
<dbReference type="InterPro" id="IPR014001">
    <property type="entry name" value="Helicase_ATP-bd"/>
</dbReference>
<dbReference type="Pfam" id="PF00271">
    <property type="entry name" value="Helicase_C"/>
    <property type="match status" value="1"/>
</dbReference>
<evidence type="ECO:0000259" key="5">
    <source>
        <dbReference type="PROSITE" id="PS51192"/>
    </source>
</evidence>
<dbReference type="GeneID" id="93646396"/>
<evidence type="ECO:0000256" key="3">
    <source>
        <dbReference type="ARBA" id="ARBA00022840"/>
    </source>
</evidence>
<dbReference type="GO" id="GO:0000724">
    <property type="term" value="P:double-strand break repair via homologous recombination"/>
    <property type="evidence" value="ECO:0007669"/>
    <property type="project" value="TreeGrafter"/>
</dbReference>
<name>A0A177EJC1_9MICR</name>
<sequence length="581" mass="64667">MQCWFGRKSSQVEGEEGVLRRTGGAFTLFSGKGVAVDRVYLKSGSVYIGALYVATTCATKELPPVSLPAEGPGETSAPRTVAGKRAQVPPPPEGSLVFTRRAYIEPGFLRHFKDYQVEGVQFMFDRLRASDGAMLADEMGLGKTFQAIAVIYLFCKAGGQVLVVSPCSLVGVWEREIKKWVGTLRVLNGVEKHPSKFRGSHDVLLLSYERLATFKECEKHNFPLVVCDEAHRLRTATSQALTALKKLESKRLLLTGTPFQNSIQEYKNLLGLIDARAEKAKGPKELAAIAEDAVLRRKIERTSLSLPQKQELVWLVENREAEAYIAHYATLDDQPGIHAIQKLRVFLNTSPSKWQVCFSLVREILSSGHSLVMVSRYIEVIKEALGMIQGMAKRKEVPLPAGDVVVFHGEMLVKHREQALAHFQKPGQKVIILSAKCGGEGLTLVKATQMIIIDSDWNPANDLQAMARVWRLGQTRPVTIHRLFLMGTIEEYILLVQMRKIELQREIEGETLTRKEVEEHLSQCETQCLLAPQDSSMVHDWSGCMCTEGAEPTPIQGYTHTFSEVGLVLKQTVNELSACPE</sequence>
<comment type="caution">
    <text evidence="7">The sequence shown here is derived from an EMBL/GenBank/DDBJ whole genome shotgun (WGS) entry which is preliminary data.</text>
</comment>
<dbReference type="CDD" id="cd18793">
    <property type="entry name" value="SF2_C_SNF"/>
    <property type="match status" value="1"/>
</dbReference>
<evidence type="ECO:0000259" key="6">
    <source>
        <dbReference type="PROSITE" id="PS51194"/>
    </source>
</evidence>
<dbReference type="InterPro" id="IPR027417">
    <property type="entry name" value="P-loop_NTPase"/>
</dbReference>
<dbReference type="STRING" id="1805483.A0A177EJC1"/>
<proteinExistence type="predicted"/>
<dbReference type="OrthoDB" id="413460at2759"/>
<dbReference type="EMBL" id="LTDL01000014">
    <property type="protein sequence ID" value="OAG31571.1"/>
    <property type="molecule type" value="Genomic_DNA"/>
</dbReference>
<dbReference type="GO" id="GO:0005524">
    <property type="term" value="F:ATP binding"/>
    <property type="evidence" value="ECO:0007669"/>
    <property type="project" value="InterPro"/>
</dbReference>
<dbReference type="InterPro" id="IPR050496">
    <property type="entry name" value="SNF2_RAD54_helicase_repair"/>
</dbReference>
<keyword evidence="1" id="KW-0547">Nucleotide-binding</keyword>
<dbReference type="GO" id="GO:0015616">
    <property type="term" value="F:DNA translocase activity"/>
    <property type="evidence" value="ECO:0007669"/>
    <property type="project" value="TreeGrafter"/>
</dbReference>
<keyword evidence="3" id="KW-0067">ATP-binding</keyword>
<dbReference type="PROSITE" id="PS51194">
    <property type="entry name" value="HELICASE_CTER"/>
    <property type="match status" value="1"/>
</dbReference>
<reference evidence="7 8" key="1">
    <citation type="submission" date="2016-02" db="EMBL/GenBank/DDBJ databases">
        <title>Discovery of a natural microsporidian pathogen with a broad tissue tropism in Caenorhabditis elegans.</title>
        <authorList>
            <person name="Luallen R.J."/>
            <person name="Reinke A.W."/>
            <person name="Tong L."/>
            <person name="Botts M.R."/>
            <person name="Felix M.-A."/>
            <person name="Troemel E.R."/>
        </authorList>
    </citation>
    <scope>NUCLEOTIDE SEQUENCE [LARGE SCALE GENOMIC DNA]</scope>
    <source>
        <strain evidence="7 8">JUm2807</strain>
    </source>
</reference>
<dbReference type="VEuPathDB" id="MicrosporidiaDB:NEDG_00046"/>
<keyword evidence="8" id="KW-1185">Reference proteome</keyword>
<dbReference type="CDD" id="cd17919">
    <property type="entry name" value="DEXHc_Snf"/>
    <property type="match status" value="1"/>
</dbReference>
<dbReference type="RefSeq" id="XP_067545172.1">
    <property type="nucleotide sequence ID" value="XM_067687464.1"/>
</dbReference>
<evidence type="ECO:0000256" key="1">
    <source>
        <dbReference type="ARBA" id="ARBA00022741"/>
    </source>
</evidence>
<dbReference type="PANTHER" id="PTHR45629">
    <property type="entry name" value="SNF2/RAD54 FAMILY MEMBER"/>
    <property type="match status" value="1"/>
</dbReference>
<dbReference type="InterPro" id="IPR000330">
    <property type="entry name" value="SNF2_N"/>
</dbReference>
<dbReference type="PROSITE" id="PS51192">
    <property type="entry name" value="HELICASE_ATP_BIND_1"/>
    <property type="match status" value="1"/>
</dbReference>
<accession>A0A177EJC1</accession>
<protein>
    <submittedName>
        <fullName evidence="7">DNA repair and recombination protein RAD54B</fullName>
    </submittedName>
</protein>
<feature type="region of interest" description="Disordered" evidence="4">
    <location>
        <begin position="65"/>
        <end position="91"/>
    </location>
</feature>
<evidence type="ECO:0000313" key="7">
    <source>
        <dbReference type="EMBL" id="OAG31571.1"/>
    </source>
</evidence>